<organism evidence="2">
    <name type="scientific">uncultured Rubrobacteraceae bacterium</name>
    <dbReference type="NCBI Taxonomy" id="349277"/>
    <lineage>
        <taxon>Bacteria</taxon>
        <taxon>Bacillati</taxon>
        <taxon>Actinomycetota</taxon>
        <taxon>Rubrobacteria</taxon>
        <taxon>Rubrobacterales</taxon>
        <taxon>Rubrobacteraceae</taxon>
        <taxon>environmental samples</taxon>
    </lineage>
</organism>
<name>A0A6J4PNA8_9ACTN</name>
<evidence type="ECO:0008006" key="3">
    <source>
        <dbReference type="Google" id="ProtNLM"/>
    </source>
</evidence>
<proteinExistence type="predicted"/>
<sequence>MGVDPLALLAIVLMALATYATRAGGLWLTSRVEISDRLEAWLEHIPGAILVSLVAPAVLAEGIAAALAALAVMLVARKTGSLPAAMVTGVVAVVLLRALIPGPA</sequence>
<gene>
    <name evidence="2" type="ORF">AVDCRST_MAG55-1632</name>
</gene>
<keyword evidence="1" id="KW-0812">Transmembrane</keyword>
<dbReference type="Pfam" id="PF05437">
    <property type="entry name" value="AzlD"/>
    <property type="match status" value="1"/>
</dbReference>
<protein>
    <recommendedName>
        <fullName evidence="3">Branched-chain amino acid transport</fullName>
    </recommendedName>
</protein>
<dbReference type="InterPro" id="IPR008407">
    <property type="entry name" value="Brnchd-chn_aa_trnsp_AzlD"/>
</dbReference>
<keyword evidence="1" id="KW-0472">Membrane</keyword>
<evidence type="ECO:0000256" key="1">
    <source>
        <dbReference type="SAM" id="Phobius"/>
    </source>
</evidence>
<feature type="transmembrane region" description="Helical" evidence="1">
    <location>
        <begin position="82"/>
        <end position="100"/>
    </location>
</feature>
<dbReference type="AlphaFoldDB" id="A0A6J4PNA8"/>
<dbReference type="EMBL" id="CADCUZ010000069">
    <property type="protein sequence ID" value="CAA9415434.1"/>
    <property type="molecule type" value="Genomic_DNA"/>
</dbReference>
<feature type="transmembrane region" description="Helical" evidence="1">
    <location>
        <begin position="49"/>
        <end position="75"/>
    </location>
</feature>
<accession>A0A6J4PNA8</accession>
<keyword evidence="1" id="KW-1133">Transmembrane helix</keyword>
<reference evidence="2" key="1">
    <citation type="submission" date="2020-02" db="EMBL/GenBank/DDBJ databases">
        <authorList>
            <person name="Meier V. D."/>
        </authorList>
    </citation>
    <scope>NUCLEOTIDE SEQUENCE</scope>
    <source>
        <strain evidence="2">AVDCRST_MAG55</strain>
    </source>
</reference>
<evidence type="ECO:0000313" key="2">
    <source>
        <dbReference type="EMBL" id="CAA9415434.1"/>
    </source>
</evidence>